<gene>
    <name evidence="4" type="ORF">Triagg1_3960</name>
</gene>
<reference evidence="4" key="1">
    <citation type="submission" date="2023-11" db="EMBL/GenBank/DDBJ databases">
        <title>The genome sequences of three competitors of mushroom-forming fungi.</title>
        <authorList>
            <person name="Beijen E."/>
            <person name="Ohm R.A."/>
        </authorList>
    </citation>
    <scope>NUCLEOTIDE SEQUENCE</scope>
    <source>
        <strain evidence="4">CBS 100526</strain>
    </source>
</reference>
<dbReference type="GO" id="GO:0000976">
    <property type="term" value="F:transcription cis-regulatory region binding"/>
    <property type="evidence" value="ECO:0007669"/>
    <property type="project" value="TreeGrafter"/>
</dbReference>
<dbReference type="PANTHER" id="PTHR37534">
    <property type="entry name" value="TRANSCRIPTIONAL ACTIVATOR PROTEIN UGA3"/>
    <property type="match status" value="1"/>
</dbReference>
<evidence type="ECO:0000256" key="2">
    <source>
        <dbReference type="ARBA" id="ARBA00023242"/>
    </source>
</evidence>
<dbReference type="GO" id="GO:0045944">
    <property type="term" value="P:positive regulation of transcription by RNA polymerase II"/>
    <property type="evidence" value="ECO:0007669"/>
    <property type="project" value="TreeGrafter"/>
</dbReference>
<comment type="subcellular location">
    <subcellularLocation>
        <location evidence="1">Nucleus</location>
    </subcellularLocation>
</comment>
<keyword evidence="5" id="KW-1185">Reference proteome</keyword>
<dbReference type="InterPro" id="IPR021858">
    <property type="entry name" value="Fun_TF"/>
</dbReference>
<evidence type="ECO:0000256" key="1">
    <source>
        <dbReference type="ARBA" id="ARBA00004123"/>
    </source>
</evidence>
<dbReference type="GO" id="GO:0003700">
    <property type="term" value="F:DNA-binding transcription factor activity"/>
    <property type="evidence" value="ECO:0007669"/>
    <property type="project" value="TreeGrafter"/>
</dbReference>
<evidence type="ECO:0000313" key="5">
    <source>
        <dbReference type="Proteomes" id="UP001273209"/>
    </source>
</evidence>
<dbReference type="Proteomes" id="UP001273209">
    <property type="component" value="Unassembled WGS sequence"/>
</dbReference>
<comment type="caution">
    <text evidence="4">The sequence shown here is derived from an EMBL/GenBank/DDBJ whole genome shotgun (WGS) entry which is preliminary data.</text>
</comment>
<proteinExistence type="predicted"/>
<evidence type="ECO:0000256" key="3">
    <source>
        <dbReference type="SAM" id="MobiDB-lite"/>
    </source>
</evidence>
<keyword evidence="2" id="KW-0539">Nucleus</keyword>
<dbReference type="PANTHER" id="PTHR37534:SF15">
    <property type="entry name" value="ZN(II)2CYS6 TRANSCRIPTION FACTOR (EUROFUNG)"/>
    <property type="match status" value="1"/>
</dbReference>
<feature type="region of interest" description="Disordered" evidence="3">
    <location>
        <begin position="416"/>
        <end position="445"/>
    </location>
</feature>
<feature type="region of interest" description="Disordered" evidence="3">
    <location>
        <begin position="1"/>
        <end position="22"/>
    </location>
</feature>
<dbReference type="GeneID" id="87918215"/>
<dbReference type="AlphaFoldDB" id="A0AAE1LZW3"/>
<dbReference type="EMBL" id="JAWRVG010000012">
    <property type="protein sequence ID" value="KAK4076993.1"/>
    <property type="molecule type" value="Genomic_DNA"/>
</dbReference>
<name>A0AAE1LZW3_9HYPO</name>
<protein>
    <submittedName>
        <fullName evidence="4">Transcriptional regulator family: Fungal Specific TF</fullName>
    </submittedName>
</protein>
<dbReference type="Pfam" id="PF11951">
    <property type="entry name" value="Fungal_trans_2"/>
    <property type="match status" value="1"/>
</dbReference>
<feature type="compositionally biased region" description="Polar residues" evidence="3">
    <location>
        <begin position="433"/>
        <end position="445"/>
    </location>
</feature>
<sequence>MSGVVCSVSKGRDQSARNRSNLRRWLRRNGQYEESLLAPQVSRAADMASVSGSSADDVAQDQTTTTTTTRMTMALTHQGHPSPSLSFALAVSQPPTHSQLGYPYRLAADGHTQCCVKTAIFKPARANPAYGTLWKGLEKRLNLHVQAGLKSADLSFHHLIIFSSPAPCSQLAPSAHSSISCAAIPFDALRAVSLSKLSALGAARSLSPPHAHPFGGNAKVANDQVSLVLSTAKITVRTSQAPAVDDGLLRNLATPILSCAKHQEPPEEFGVISQKRRRHAAVYSACSAKGAKAPFQSRRCQDHGQSCVYEPIKPRQRRRLDSFDDSSLTEISTALEHHALSRAAQKRLTLGQWEAPLWCSDIGFDENFALDEHVQQPASAVDCNQDVLDEIFTSWAADTRAHDACLDADGFDFIAPNDPVKQEGEGEGDGDDSQNPSIDETATPDTASQNTFLAVVGPVSVASPTIEFIIPAFAEFSDQANRRALIDHFTNVLSHLIVLREDEGNPFQRLVLPLSQKSTAVSNSIFALASAHLEHRGIHNSERSVYFHNKAINGLAALIAKGCDANKNELLAAIILLIYYEVLVQRGRSNIVDGHLKGAMAIMGSSQALADPTAVFLERVSSLRHNIRHLFPQLIKTTLCKQAFRFYDVITALSFNSTPILPTPDCENFAPFPSVDCRGATVPAGNVDTLLGMATSLWPIIYRLSTLGGLKRQLLAAELGDDDSETAKLRMEFETTASAVEFALQEWVPSPDEALPKDTDNPIMTGVSAKKQMQSILNSAMAYRHSGFVYLYRTIYGCSRRHTVVQRHTHISLTHCMETVRNKGPMGALLWPLFVASCEAIDAEDRELSRQAFAAVNQRQGMTNIERARCIVEEVWRRADSGEDAEDADDEIVHISEQKNDLWRRVSQDMGVTVVFG</sequence>
<organism evidence="4 5">
    <name type="scientific">Trichoderma aggressivum f. europaeum</name>
    <dbReference type="NCBI Taxonomy" id="173218"/>
    <lineage>
        <taxon>Eukaryota</taxon>
        <taxon>Fungi</taxon>
        <taxon>Dikarya</taxon>
        <taxon>Ascomycota</taxon>
        <taxon>Pezizomycotina</taxon>
        <taxon>Sordariomycetes</taxon>
        <taxon>Hypocreomycetidae</taxon>
        <taxon>Hypocreales</taxon>
        <taxon>Hypocreaceae</taxon>
        <taxon>Trichoderma</taxon>
    </lineage>
</organism>
<evidence type="ECO:0000313" key="4">
    <source>
        <dbReference type="EMBL" id="KAK4076993.1"/>
    </source>
</evidence>
<dbReference type="RefSeq" id="XP_062756980.1">
    <property type="nucleotide sequence ID" value="XM_062898310.1"/>
</dbReference>
<accession>A0AAE1LZW3</accession>
<dbReference type="GO" id="GO:0005634">
    <property type="term" value="C:nucleus"/>
    <property type="evidence" value="ECO:0007669"/>
    <property type="project" value="UniProtKB-SubCell"/>
</dbReference>